<dbReference type="Pfam" id="PF00400">
    <property type="entry name" value="WD40"/>
    <property type="match status" value="3"/>
</dbReference>
<dbReference type="InterPro" id="IPR001680">
    <property type="entry name" value="WD40_rpt"/>
</dbReference>
<feature type="repeat" description="WD" evidence="3">
    <location>
        <begin position="127"/>
        <end position="161"/>
    </location>
</feature>
<evidence type="ECO:0000256" key="3">
    <source>
        <dbReference type="PROSITE-ProRule" id="PRU00221"/>
    </source>
</evidence>
<dbReference type="InterPro" id="IPR053053">
    <property type="entry name" value="WD_repeat_protein"/>
</dbReference>
<accession>A0A218VTY7</accession>
<dbReference type="Proteomes" id="UP000515151">
    <property type="component" value="Chromosome 7"/>
</dbReference>
<reference evidence="6" key="1">
    <citation type="journal article" date="2017" name="Plant J.">
        <title>The pomegranate (Punica granatum L.) genome and the genomics of punicalagin biosynthesis.</title>
        <authorList>
            <person name="Qin G."/>
            <person name="Xu C."/>
            <person name="Ming R."/>
            <person name="Tang H."/>
            <person name="Guyot R."/>
            <person name="Kramer E.M."/>
            <person name="Hu Y."/>
            <person name="Yi X."/>
            <person name="Qi Y."/>
            <person name="Xu X."/>
            <person name="Gao Z."/>
            <person name="Pan H."/>
            <person name="Jian J."/>
            <person name="Tian Y."/>
            <person name="Yue Z."/>
            <person name="Xu Y."/>
        </authorList>
    </citation>
    <scope>NUCLEOTIDE SEQUENCE [LARGE SCALE GENOMIC DNA]</scope>
    <source>
        <strain evidence="6">cv. Dabenzi</strain>
    </source>
</reference>
<proteinExistence type="predicted"/>
<evidence type="ECO:0000313" key="5">
    <source>
        <dbReference type="EMBL" id="OWM63846.1"/>
    </source>
</evidence>
<dbReference type="AlphaFoldDB" id="A0A218VTY7"/>
<dbReference type="OrthoDB" id="256303at2759"/>
<evidence type="ECO:0000256" key="2">
    <source>
        <dbReference type="ARBA" id="ARBA00022737"/>
    </source>
</evidence>
<dbReference type="InterPro" id="IPR036322">
    <property type="entry name" value="WD40_repeat_dom_sf"/>
</dbReference>
<evidence type="ECO:0000256" key="1">
    <source>
        <dbReference type="ARBA" id="ARBA00022574"/>
    </source>
</evidence>
<feature type="compositionally biased region" description="Polar residues" evidence="4">
    <location>
        <begin position="70"/>
        <end position="91"/>
    </location>
</feature>
<evidence type="ECO:0000313" key="7">
    <source>
        <dbReference type="Proteomes" id="UP000515151"/>
    </source>
</evidence>
<dbReference type="PANTHER" id="PTHR44566">
    <property type="entry name" value="TRANSDUCIN/WD40 REPEAT-LIKE SUPERFAMILY PROTEIN"/>
    <property type="match status" value="1"/>
</dbReference>
<sequence length="428" mass="47565">MDLLCSAYSNSDDDQAEQEPEPKRPRAGNPTPLAYQPPKPQPRNDLGRQGEAPVPGRYVSKRERALMGSATPSVPNPSSECEPSGSTSVTGSLLESDLHSNILALLRHKMKGRPEPGQLPEKLSISLNGHKKAVNALHWSISHAHLLASAGMDQTVHIWNVWNKNQRKARVLNYHKGAVKDIKWSKMGWLVLSCGYDLTSRLTDVEKGSEIRAFEEDQVVNVVKFHPKNPNLFLSGGEKGRLRLWDIRAGQVVHEYIQRLGSILDVEFSDDGREFVSSSDVSRSNISENSIVVWDLVREVPLSNQVYGEAYTCTCIRRHPFEPCFVAQSNGNYIAIFSWSPPFRLDKFKRYEGHGVSGFPIKCNFSSDGDTLATGSAEGSIYLYNYRSTSLVRKIEAYSSACIDVAFHPTISNVVASCSWNGDISVLE</sequence>
<evidence type="ECO:0000313" key="6">
    <source>
        <dbReference type="Proteomes" id="UP000197138"/>
    </source>
</evidence>
<dbReference type="PANTHER" id="PTHR44566:SF1">
    <property type="entry name" value="WD REPEAT-CONTAINING PROTEIN 25"/>
    <property type="match status" value="1"/>
</dbReference>
<dbReference type="RefSeq" id="XP_031406155.1">
    <property type="nucleotide sequence ID" value="XM_031550295.1"/>
</dbReference>
<dbReference type="PROSITE" id="PS50294">
    <property type="entry name" value="WD_REPEATS_REGION"/>
    <property type="match status" value="1"/>
</dbReference>
<organism evidence="5 6">
    <name type="scientific">Punica granatum</name>
    <name type="common">Pomegranate</name>
    <dbReference type="NCBI Taxonomy" id="22663"/>
    <lineage>
        <taxon>Eukaryota</taxon>
        <taxon>Viridiplantae</taxon>
        <taxon>Streptophyta</taxon>
        <taxon>Embryophyta</taxon>
        <taxon>Tracheophyta</taxon>
        <taxon>Spermatophyta</taxon>
        <taxon>Magnoliopsida</taxon>
        <taxon>eudicotyledons</taxon>
        <taxon>Gunneridae</taxon>
        <taxon>Pentapetalae</taxon>
        <taxon>rosids</taxon>
        <taxon>malvids</taxon>
        <taxon>Myrtales</taxon>
        <taxon>Lythraceae</taxon>
        <taxon>Punica</taxon>
    </lineage>
</organism>
<feature type="repeat" description="WD" evidence="3">
    <location>
        <begin position="213"/>
        <end position="255"/>
    </location>
</feature>
<dbReference type="SMART" id="SM00320">
    <property type="entry name" value="WD40"/>
    <property type="match status" value="6"/>
</dbReference>
<gene>
    <name evidence="8" type="primary">LOC116214818</name>
    <name evidence="5" type="ORF">CDL15_Pgr006108</name>
</gene>
<name>A0A218VTY7_PUNGR</name>
<dbReference type="InterPro" id="IPR015943">
    <property type="entry name" value="WD40/YVTN_repeat-like_dom_sf"/>
</dbReference>
<reference evidence="7" key="3">
    <citation type="journal article" date="2020" name="Plant Biotechnol. J.">
        <title>The pomegranate (Punica granatum L.) draft genome dissects genetic divergence between soft- and hard-seeded cultivars.</title>
        <authorList>
            <person name="Luo X."/>
            <person name="Li H."/>
            <person name="Wu Z."/>
            <person name="Yao W."/>
            <person name="Zhao P."/>
            <person name="Cao D."/>
            <person name="Yu H."/>
            <person name="Li K."/>
            <person name="Poudel K."/>
            <person name="Zhao D."/>
            <person name="Zhang F."/>
            <person name="Xia X."/>
            <person name="Chen L."/>
            <person name="Wang Q."/>
            <person name="Jing D."/>
            <person name="Cao S."/>
        </authorList>
    </citation>
    <scope>NUCLEOTIDE SEQUENCE [LARGE SCALE GENOMIC DNA]</scope>
</reference>
<evidence type="ECO:0000313" key="8">
    <source>
        <dbReference type="RefSeq" id="XP_031406155.1"/>
    </source>
</evidence>
<keyword evidence="7" id="KW-1185">Reference proteome</keyword>
<dbReference type="EMBL" id="MTKT01005880">
    <property type="protein sequence ID" value="OWM63846.1"/>
    <property type="molecule type" value="Genomic_DNA"/>
</dbReference>
<reference evidence="5" key="2">
    <citation type="submission" date="2017-06" db="EMBL/GenBank/DDBJ databases">
        <title>The pomegranate genome and the genomics of punicalagin biosynthesis.</title>
        <authorList>
            <person name="Xu C."/>
        </authorList>
    </citation>
    <scope>NUCLEOTIDE SEQUENCE [LARGE SCALE GENOMIC DNA]</scope>
    <source>
        <tissue evidence="5">Fresh leaf</tissue>
    </source>
</reference>
<keyword evidence="1 3" id="KW-0853">WD repeat</keyword>
<dbReference type="CDD" id="cd00200">
    <property type="entry name" value="WD40"/>
    <property type="match status" value="1"/>
</dbReference>
<keyword evidence="2" id="KW-0677">Repeat</keyword>
<dbReference type="PROSITE" id="PS50082">
    <property type="entry name" value="WD_REPEATS_2"/>
    <property type="match status" value="2"/>
</dbReference>
<reference evidence="8" key="4">
    <citation type="submission" date="2025-04" db="UniProtKB">
        <authorList>
            <consortium name="RefSeq"/>
        </authorList>
    </citation>
    <scope>IDENTIFICATION</scope>
    <source>
        <tissue evidence="8">Leaf</tissue>
    </source>
</reference>
<feature type="region of interest" description="Disordered" evidence="4">
    <location>
        <begin position="1"/>
        <end position="91"/>
    </location>
</feature>
<evidence type="ECO:0000256" key="4">
    <source>
        <dbReference type="SAM" id="MobiDB-lite"/>
    </source>
</evidence>
<dbReference type="Proteomes" id="UP000197138">
    <property type="component" value="Unassembled WGS sequence"/>
</dbReference>
<dbReference type="Gene3D" id="2.130.10.10">
    <property type="entry name" value="YVTN repeat-like/Quinoprotein amine dehydrogenase"/>
    <property type="match status" value="1"/>
</dbReference>
<dbReference type="InterPro" id="IPR019775">
    <property type="entry name" value="WD40_repeat_CS"/>
</dbReference>
<protein>
    <submittedName>
        <fullName evidence="8">WD repeat-containing protein 25-like</fullName>
    </submittedName>
</protein>
<dbReference type="GeneID" id="116214818"/>
<dbReference type="PROSITE" id="PS00678">
    <property type="entry name" value="WD_REPEATS_1"/>
    <property type="match status" value="1"/>
</dbReference>
<dbReference type="SUPFAM" id="SSF50978">
    <property type="entry name" value="WD40 repeat-like"/>
    <property type="match status" value="1"/>
</dbReference>